<dbReference type="InterPro" id="IPR009057">
    <property type="entry name" value="Homeodomain-like_sf"/>
</dbReference>
<dbReference type="PRINTS" id="PR00455">
    <property type="entry name" value="HTHTETR"/>
</dbReference>
<dbReference type="PANTHER" id="PTHR43479">
    <property type="entry name" value="ACREF/ENVCD OPERON REPRESSOR-RELATED"/>
    <property type="match status" value="1"/>
</dbReference>
<dbReference type="PANTHER" id="PTHR43479:SF11">
    <property type="entry name" value="ACREF_ENVCD OPERON REPRESSOR-RELATED"/>
    <property type="match status" value="1"/>
</dbReference>
<dbReference type="GO" id="GO:0003677">
    <property type="term" value="F:DNA binding"/>
    <property type="evidence" value="ECO:0007669"/>
    <property type="project" value="UniProtKB-UniRule"/>
</dbReference>
<evidence type="ECO:0000313" key="2">
    <source>
        <dbReference type="EMBL" id="AKL95752.1"/>
    </source>
</evidence>
<dbReference type="PATRIC" id="fig|84022.5.peg.395"/>
<dbReference type="Proteomes" id="UP000035704">
    <property type="component" value="Chromosome"/>
</dbReference>
<evidence type="ECO:0000256" key="1">
    <source>
        <dbReference type="ARBA" id="ARBA00023125"/>
    </source>
</evidence>
<accession>A0A0D8I9I2</accession>
<evidence type="ECO:0000313" key="3">
    <source>
        <dbReference type="Proteomes" id="UP000035704"/>
    </source>
</evidence>
<dbReference type="InterPro" id="IPR036271">
    <property type="entry name" value="Tet_transcr_reg_TetR-rel_C_sf"/>
</dbReference>
<gene>
    <name evidence="2" type="ORF">CACET_c23060</name>
</gene>
<dbReference type="PROSITE" id="PS50977">
    <property type="entry name" value="HTH_TETR_2"/>
    <property type="match status" value="1"/>
</dbReference>
<dbReference type="SUPFAM" id="SSF46689">
    <property type="entry name" value="Homeodomain-like"/>
    <property type="match status" value="1"/>
</dbReference>
<dbReference type="EMBL" id="CP009687">
    <property type="protein sequence ID" value="AKL95752.1"/>
    <property type="molecule type" value="Genomic_DNA"/>
</dbReference>
<dbReference type="AlphaFoldDB" id="A0A0D8I9I2"/>
<dbReference type="InterPro" id="IPR001647">
    <property type="entry name" value="HTH_TetR"/>
</dbReference>
<dbReference type="Gene3D" id="1.10.357.10">
    <property type="entry name" value="Tetracycline Repressor, domain 2"/>
    <property type="match status" value="1"/>
</dbReference>
<dbReference type="Pfam" id="PF00440">
    <property type="entry name" value="TetR_N"/>
    <property type="match status" value="1"/>
</dbReference>
<reference evidence="2 3" key="1">
    <citation type="submission" date="2014-10" db="EMBL/GenBank/DDBJ databases">
        <title>Genome sequence of Clostridium aceticum DSM 1496.</title>
        <authorList>
            <person name="Poehlein A."/>
            <person name="Schiel-Bengelsdorf B."/>
            <person name="Gottschalk G."/>
            <person name="Duerre P."/>
            <person name="Daniel R."/>
        </authorList>
    </citation>
    <scope>NUCLEOTIDE SEQUENCE [LARGE SCALE GENOMIC DNA]</scope>
    <source>
        <strain evidence="2 3">DSM 1496</strain>
    </source>
</reference>
<dbReference type="SUPFAM" id="SSF48498">
    <property type="entry name" value="Tetracyclin repressor-like, C-terminal domain"/>
    <property type="match status" value="1"/>
</dbReference>
<keyword evidence="3" id="KW-1185">Reference proteome</keyword>
<dbReference type="STRING" id="84022.CACET_c23060"/>
<dbReference type="OrthoDB" id="9812484at2"/>
<name>A0A0D8I9I2_9CLOT</name>
<protein>
    <submittedName>
        <fullName evidence="2">Transcriptional regulator TetR family</fullName>
    </submittedName>
</protein>
<proteinExistence type="predicted"/>
<keyword evidence="1" id="KW-0238">DNA-binding</keyword>
<dbReference type="KEGG" id="cace:CACET_c23060"/>
<dbReference type="InterPro" id="IPR050624">
    <property type="entry name" value="HTH-type_Tx_Regulator"/>
</dbReference>
<organism evidence="2 3">
    <name type="scientific">Clostridium aceticum</name>
    <dbReference type="NCBI Taxonomy" id="84022"/>
    <lineage>
        <taxon>Bacteria</taxon>
        <taxon>Bacillati</taxon>
        <taxon>Bacillota</taxon>
        <taxon>Clostridia</taxon>
        <taxon>Eubacteriales</taxon>
        <taxon>Clostridiaceae</taxon>
        <taxon>Clostridium</taxon>
    </lineage>
</organism>
<dbReference type="RefSeq" id="WP_044824961.1">
    <property type="nucleotide sequence ID" value="NZ_CP009687.1"/>
</dbReference>
<sequence length="214" mass="24846">MPKKTFFNLPEEKREMILEVAIDEFASNMYINASITKIAEGSGVAKGSMYQYFHNKKDLYKYILDQIGIKKLSYLNEWIAKHAEMEFIETVRMLYRKGLEFAFAYPKLAKIGNNFINEQDPVIRDEILRDITAKSNQFFIELIEKAKAKGEVHSGVDSEMGAFMIYHFNNALVDSLLSSMAYEEIFIKQETYFKKVDDLLFILKNGFVTSRHKG</sequence>